<reference evidence="2 3" key="1">
    <citation type="submission" date="2023-03" db="EMBL/GenBank/DDBJ databases">
        <title>Bacillus Genome Sequencing.</title>
        <authorList>
            <person name="Dunlap C."/>
        </authorList>
    </citation>
    <scope>NUCLEOTIDE SEQUENCE [LARGE SCALE GENOMIC DNA]</scope>
    <source>
        <strain evidence="2 3">BD-533</strain>
    </source>
</reference>
<evidence type="ECO:0000313" key="3">
    <source>
        <dbReference type="Proteomes" id="UP001338137"/>
    </source>
</evidence>
<protein>
    <submittedName>
        <fullName evidence="2">Helix-turn-helix domain-containing protein</fullName>
    </submittedName>
</protein>
<organism evidence="2 3">
    <name type="scientific">Paenibacillus alba</name>
    <dbReference type="NCBI Taxonomy" id="1197127"/>
    <lineage>
        <taxon>Bacteria</taxon>
        <taxon>Bacillati</taxon>
        <taxon>Bacillota</taxon>
        <taxon>Bacilli</taxon>
        <taxon>Bacillales</taxon>
        <taxon>Paenibacillaceae</taxon>
        <taxon>Paenibacillus</taxon>
    </lineage>
</organism>
<dbReference type="RefSeq" id="WP_326071226.1">
    <property type="nucleotide sequence ID" value="NZ_JARLKY010000013.1"/>
</dbReference>
<evidence type="ECO:0000259" key="1">
    <source>
        <dbReference type="Pfam" id="PF12728"/>
    </source>
</evidence>
<proteinExistence type="predicted"/>
<dbReference type="EMBL" id="JARLKY010000013">
    <property type="protein sequence ID" value="MEC0226823.1"/>
    <property type="molecule type" value="Genomic_DNA"/>
</dbReference>
<sequence length="70" mass="8187">MEEHTTVSYYSSREQIPLYLDVSDINKIIGCGRVKAYELANSKQFKTVRVGRNIKIPKDDFFCWLDKNTI</sequence>
<accession>A0ABU6FY40</accession>
<gene>
    <name evidence="2" type="ORF">P4I72_06790</name>
</gene>
<feature type="domain" description="Helix-turn-helix" evidence="1">
    <location>
        <begin position="19"/>
        <end position="68"/>
    </location>
</feature>
<keyword evidence="3" id="KW-1185">Reference proteome</keyword>
<comment type="caution">
    <text evidence="2">The sequence shown here is derived from an EMBL/GenBank/DDBJ whole genome shotgun (WGS) entry which is preliminary data.</text>
</comment>
<name>A0ABU6FY40_9BACL</name>
<dbReference type="Pfam" id="PF12728">
    <property type="entry name" value="HTH_17"/>
    <property type="match status" value="1"/>
</dbReference>
<evidence type="ECO:0000313" key="2">
    <source>
        <dbReference type="EMBL" id="MEC0226823.1"/>
    </source>
</evidence>
<dbReference type="InterPro" id="IPR041657">
    <property type="entry name" value="HTH_17"/>
</dbReference>
<dbReference type="Proteomes" id="UP001338137">
    <property type="component" value="Unassembled WGS sequence"/>
</dbReference>